<comment type="caution">
    <text evidence="5">The sequence shown here is derived from an EMBL/GenBank/DDBJ whole genome shotgun (WGS) entry which is preliminary data.</text>
</comment>
<feature type="signal peptide" evidence="2">
    <location>
        <begin position="1"/>
        <end position="20"/>
    </location>
</feature>
<dbReference type="Gene3D" id="3.30.1950.10">
    <property type="entry name" value="wza like domain"/>
    <property type="match status" value="1"/>
</dbReference>
<dbReference type="Pfam" id="PF02563">
    <property type="entry name" value="Poly_export"/>
    <property type="match status" value="1"/>
</dbReference>
<proteinExistence type="predicted"/>
<evidence type="ECO:0000259" key="4">
    <source>
        <dbReference type="Pfam" id="PF10531"/>
    </source>
</evidence>
<dbReference type="InterPro" id="IPR019554">
    <property type="entry name" value="Soluble_ligand-bd"/>
</dbReference>
<keyword evidence="1 2" id="KW-0732">Signal</keyword>
<dbReference type="FunFam" id="3.10.560.10:FF:000002">
    <property type="entry name" value="Sugar ABC transporter substrate-binding protein"/>
    <property type="match status" value="1"/>
</dbReference>
<protein>
    <submittedName>
        <fullName evidence="5">Sugar ABC transporter substrate-binding protein</fullName>
    </submittedName>
</protein>
<dbReference type="Proteomes" id="UP000031433">
    <property type="component" value="Unassembled WGS sequence"/>
</dbReference>
<reference evidence="5 6" key="1">
    <citation type="submission" date="2015-01" db="EMBL/GenBank/DDBJ databases">
        <title>Genome sequence of the anaerobic bacterium Geobacter soli GSS01, a dissimilatory Fe(III) reducer from soil.</title>
        <authorList>
            <person name="Yang G."/>
            <person name="Zhou S."/>
        </authorList>
    </citation>
    <scope>NUCLEOTIDE SEQUENCE [LARGE SCALE GENOMIC DNA]</scope>
    <source>
        <strain evidence="5 6">GSS01</strain>
    </source>
</reference>
<dbReference type="PANTHER" id="PTHR33619:SF3">
    <property type="entry name" value="POLYSACCHARIDE EXPORT PROTEIN GFCE-RELATED"/>
    <property type="match status" value="1"/>
</dbReference>
<dbReference type="RefSeq" id="WP_039644123.1">
    <property type="nucleotide sequence ID" value="NZ_JXBL01000001.1"/>
</dbReference>
<name>A0A0C1QUZ0_9BACT</name>
<accession>A0A0C1QUZ0</accession>
<dbReference type="InterPro" id="IPR049712">
    <property type="entry name" value="Poly_export"/>
</dbReference>
<gene>
    <name evidence="5" type="ORF">SE37_04725</name>
</gene>
<feature type="chain" id="PRO_5002137677" evidence="2">
    <location>
        <begin position="21"/>
        <end position="282"/>
    </location>
</feature>
<dbReference type="PANTHER" id="PTHR33619">
    <property type="entry name" value="POLYSACCHARIDE EXPORT PROTEIN GFCE-RELATED"/>
    <property type="match status" value="1"/>
</dbReference>
<evidence type="ECO:0000256" key="1">
    <source>
        <dbReference type="ARBA" id="ARBA00022729"/>
    </source>
</evidence>
<dbReference type="Pfam" id="PF10531">
    <property type="entry name" value="SLBB"/>
    <property type="match status" value="1"/>
</dbReference>
<feature type="domain" description="Soluble ligand binding" evidence="4">
    <location>
        <begin position="198"/>
        <end position="245"/>
    </location>
</feature>
<evidence type="ECO:0000259" key="3">
    <source>
        <dbReference type="Pfam" id="PF02563"/>
    </source>
</evidence>
<organism evidence="5 6">
    <name type="scientific">Geobacter soli</name>
    <dbReference type="NCBI Taxonomy" id="1510391"/>
    <lineage>
        <taxon>Bacteria</taxon>
        <taxon>Pseudomonadati</taxon>
        <taxon>Thermodesulfobacteriota</taxon>
        <taxon>Desulfuromonadia</taxon>
        <taxon>Geobacterales</taxon>
        <taxon>Geobacteraceae</taxon>
        <taxon>Geobacter</taxon>
    </lineage>
</organism>
<dbReference type="GO" id="GO:0015159">
    <property type="term" value="F:polysaccharide transmembrane transporter activity"/>
    <property type="evidence" value="ECO:0007669"/>
    <property type="project" value="InterPro"/>
</dbReference>
<keyword evidence="6" id="KW-1185">Reference proteome</keyword>
<dbReference type="InterPro" id="IPR003715">
    <property type="entry name" value="Poly_export_N"/>
</dbReference>
<evidence type="ECO:0000256" key="2">
    <source>
        <dbReference type="SAM" id="SignalP"/>
    </source>
</evidence>
<dbReference type="Gene3D" id="3.10.560.10">
    <property type="entry name" value="Outer membrane lipoprotein wza domain like"/>
    <property type="match status" value="1"/>
</dbReference>
<evidence type="ECO:0000313" key="6">
    <source>
        <dbReference type="Proteomes" id="UP000031433"/>
    </source>
</evidence>
<evidence type="ECO:0000313" key="5">
    <source>
        <dbReference type="EMBL" id="KIE41981.1"/>
    </source>
</evidence>
<sequence length="282" mass="30534">MRLNLLICALFLLLPALAWSADYVIGEGDGLDISVWGVKELNVGVKVRPDGKITIPGLGDVVASGFTPVHLQADLAQRLKELVKNPIVTVTVREITNSKVYIFGGGVQSGVVDLNRRTTLLQLLCSIGNVGAGDGKGGGSAAGPSTKVADYRKAYVLRNGKKVKEDFYRLFITGDTSEDIVIESGDAIFIPQALEKNVYVLGAVTNPRFIEYREGMTVMEAILESGGFTKFARQNDTVIRRRDGDKEALIEVKAKDLVKDGDLSQNVKLSPGDYVIVKEGMF</sequence>
<dbReference type="AlphaFoldDB" id="A0A0C1QUZ0"/>
<dbReference type="EMBL" id="JXBL01000001">
    <property type="protein sequence ID" value="KIE41981.1"/>
    <property type="molecule type" value="Genomic_DNA"/>
</dbReference>
<feature type="domain" description="Polysaccharide export protein N-terminal" evidence="3">
    <location>
        <begin position="21"/>
        <end position="92"/>
    </location>
</feature>